<evidence type="ECO:0000259" key="6">
    <source>
        <dbReference type="PROSITE" id="PS51900"/>
    </source>
</evidence>
<feature type="domain" description="Core-binding (CB)" evidence="6">
    <location>
        <begin position="53"/>
        <end position="133"/>
    </location>
</feature>
<dbReference type="SUPFAM" id="SSF56349">
    <property type="entry name" value="DNA breaking-rejoining enzymes"/>
    <property type="match status" value="1"/>
</dbReference>
<evidence type="ECO:0000313" key="8">
    <source>
        <dbReference type="Proteomes" id="UP001500466"/>
    </source>
</evidence>
<keyword evidence="2 4" id="KW-0238">DNA-binding</keyword>
<dbReference type="InterPro" id="IPR002104">
    <property type="entry name" value="Integrase_catalytic"/>
</dbReference>
<protein>
    <submittedName>
        <fullName evidence="7">Site-specific integrase</fullName>
    </submittedName>
</protein>
<dbReference type="InterPro" id="IPR010998">
    <property type="entry name" value="Integrase_recombinase_N"/>
</dbReference>
<keyword evidence="1" id="KW-0229">DNA integration</keyword>
<feature type="domain" description="Tyr recombinase" evidence="5">
    <location>
        <begin position="154"/>
        <end position="351"/>
    </location>
</feature>
<dbReference type="Gene3D" id="1.10.150.130">
    <property type="match status" value="1"/>
</dbReference>
<dbReference type="InterPro" id="IPR044068">
    <property type="entry name" value="CB"/>
</dbReference>
<dbReference type="InterPro" id="IPR013762">
    <property type="entry name" value="Integrase-like_cat_sf"/>
</dbReference>
<evidence type="ECO:0000256" key="4">
    <source>
        <dbReference type="PROSITE-ProRule" id="PRU01248"/>
    </source>
</evidence>
<evidence type="ECO:0000313" key="7">
    <source>
        <dbReference type="EMBL" id="GAA4947169.1"/>
    </source>
</evidence>
<keyword evidence="8" id="KW-1185">Reference proteome</keyword>
<dbReference type="Gene3D" id="1.10.443.10">
    <property type="entry name" value="Intergrase catalytic core"/>
    <property type="match status" value="1"/>
</dbReference>
<dbReference type="Proteomes" id="UP001500466">
    <property type="component" value="Unassembled WGS sequence"/>
</dbReference>
<gene>
    <name evidence="7" type="ORF">GCM10023205_03810</name>
</gene>
<organism evidence="7 8">
    <name type="scientific">Yinghuangia aomiensis</name>
    <dbReference type="NCBI Taxonomy" id="676205"/>
    <lineage>
        <taxon>Bacteria</taxon>
        <taxon>Bacillati</taxon>
        <taxon>Actinomycetota</taxon>
        <taxon>Actinomycetes</taxon>
        <taxon>Kitasatosporales</taxon>
        <taxon>Streptomycetaceae</taxon>
        <taxon>Yinghuangia</taxon>
    </lineage>
</organism>
<dbReference type="InterPro" id="IPR011010">
    <property type="entry name" value="DNA_brk_join_enz"/>
</dbReference>
<reference evidence="8" key="1">
    <citation type="journal article" date="2019" name="Int. J. Syst. Evol. Microbiol.">
        <title>The Global Catalogue of Microorganisms (GCM) 10K type strain sequencing project: providing services to taxonomists for standard genome sequencing and annotation.</title>
        <authorList>
            <consortium name="The Broad Institute Genomics Platform"/>
            <consortium name="The Broad Institute Genome Sequencing Center for Infectious Disease"/>
            <person name="Wu L."/>
            <person name="Ma J."/>
        </authorList>
    </citation>
    <scope>NUCLEOTIDE SEQUENCE [LARGE SCALE GENOMIC DNA]</scope>
    <source>
        <strain evidence="8">JCM 17986</strain>
    </source>
</reference>
<keyword evidence="3" id="KW-0233">DNA recombination</keyword>
<proteinExistence type="predicted"/>
<dbReference type="Pfam" id="PF14659">
    <property type="entry name" value="Phage_int_SAM_3"/>
    <property type="match status" value="1"/>
</dbReference>
<dbReference type="PANTHER" id="PTHR30349">
    <property type="entry name" value="PHAGE INTEGRASE-RELATED"/>
    <property type="match status" value="1"/>
</dbReference>
<name>A0ABP9GLY5_9ACTN</name>
<sequence length="374" mass="42139">MDCAHGWTARVRDANGEPADMTFAKKTDALVYERKVLEAKSLGVVTRPKNLRITFLEWSEEWLSSKARRPGTEESYTRNVRRHMQPAFGGMRLHRIEPKDVQAWVVGLSQSGLAPRTVHLIYKTFRACINSAVRKRVLQHSPCVDVDLPEVRRKHIVPATREQVWALYEAMPAHLRALIMVGAGCGLRSGEAFGLCQDVIDFEAGVLVVRRQVIKVRSKPHLVDYNKTFTSHEREVPLPAFAHRALRDHLDAHAVLVTPQGEHVVFPSSRGNLLRRDGFYKWFKKALAAAGLPPTFRYHDLRHTFASHALDQGIPKATVQLYLGHASEDVLNDVYHHQVKGAAARDRNALEAVFFEETADVDVPSTIEVDDDAT</sequence>
<evidence type="ECO:0000259" key="5">
    <source>
        <dbReference type="PROSITE" id="PS51898"/>
    </source>
</evidence>
<dbReference type="Pfam" id="PF00589">
    <property type="entry name" value="Phage_integrase"/>
    <property type="match status" value="1"/>
</dbReference>
<dbReference type="InterPro" id="IPR050090">
    <property type="entry name" value="Tyrosine_recombinase_XerCD"/>
</dbReference>
<dbReference type="CDD" id="cd01189">
    <property type="entry name" value="INT_ICEBs1_C_like"/>
    <property type="match status" value="1"/>
</dbReference>
<comment type="caution">
    <text evidence="7">The sequence shown here is derived from an EMBL/GenBank/DDBJ whole genome shotgun (WGS) entry which is preliminary data.</text>
</comment>
<evidence type="ECO:0000256" key="2">
    <source>
        <dbReference type="ARBA" id="ARBA00023125"/>
    </source>
</evidence>
<evidence type="ECO:0000256" key="1">
    <source>
        <dbReference type="ARBA" id="ARBA00022908"/>
    </source>
</evidence>
<dbReference type="PROSITE" id="PS51898">
    <property type="entry name" value="TYR_RECOMBINASE"/>
    <property type="match status" value="1"/>
</dbReference>
<dbReference type="EMBL" id="BAABHS010000001">
    <property type="protein sequence ID" value="GAA4947169.1"/>
    <property type="molecule type" value="Genomic_DNA"/>
</dbReference>
<dbReference type="PROSITE" id="PS51900">
    <property type="entry name" value="CB"/>
    <property type="match status" value="1"/>
</dbReference>
<dbReference type="InterPro" id="IPR004107">
    <property type="entry name" value="Integrase_SAM-like_N"/>
</dbReference>
<dbReference type="PANTHER" id="PTHR30349:SF91">
    <property type="entry name" value="INTA PROTEIN"/>
    <property type="match status" value="1"/>
</dbReference>
<evidence type="ECO:0000256" key="3">
    <source>
        <dbReference type="ARBA" id="ARBA00023172"/>
    </source>
</evidence>
<accession>A0ABP9GLY5</accession>